<sequence>MGYEFISKNQKGDWSGLDPTPILVIDPSPVLYYGNSPFFYSDPSSVLVSISCPVFNSDFATNHISDFNEVESTQFLHFLYFDTDQNLNSDADPTLILDPGLVFDFGPGPGSRFCSSSRFES</sequence>
<dbReference type="Proteomes" id="UP000299102">
    <property type="component" value="Unassembled WGS sequence"/>
</dbReference>
<gene>
    <name evidence="1" type="ORF">EVAR_14138_1</name>
</gene>
<dbReference type="AlphaFoldDB" id="A0A4C1UED4"/>
<keyword evidence="2" id="KW-1185">Reference proteome</keyword>
<evidence type="ECO:0000313" key="2">
    <source>
        <dbReference type="Proteomes" id="UP000299102"/>
    </source>
</evidence>
<protein>
    <submittedName>
        <fullName evidence="1">Uncharacterized protein</fullName>
    </submittedName>
</protein>
<name>A0A4C1UED4_EUMVA</name>
<dbReference type="EMBL" id="BGZK01000166">
    <property type="protein sequence ID" value="GBP24805.1"/>
    <property type="molecule type" value="Genomic_DNA"/>
</dbReference>
<accession>A0A4C1UED4</accession>
<proteinExistence type="predicted"/>
<comment type="caution">
    <text evidence="1">The sequence shown here is derived from an EMBL/GenBank/DDBJ whole genome shotgun (WGS) entry which is preliminary data.</text>
</comment>
<organism evidence="1 2">
    <name type="scientific">Eumeta variegata</name>
    <name type="common">Bagworm moth</name>
    <name type="synonym">Eumeta japonica</name>
    <dbReference type="NCBI Taxonomy" id="151549"/>
    <lineage>
        <taxon>Eukaryota</taxon>
        <taxon>Metazoa</taxon>
        <taxon>Ecdysozoa</taxon>
        <taxon>Arthropoda</taxon>
        <taxon>Hexapoda</taxon>
        <taxon>Insecta</taxon>
        <taxon>Pterygota</taxon>
        <taxon>Neoptera</taxon>
        <taxon>Endopterygota</taxon>
        <taxon>Lepidoptera</taxon>
        <taxon>Glossata</taxon>
        <taxon>Ditrysia</taxon>
        <taxon>Tineoidea</taxon>
        <taxon>Psychidae</taxon>
        <taxon>Oiketicinae</taxon>
        <taxon>Eumeta</taxon>
    </lineage>
</organism>
<reference evidence="1 2" key="1">
    <citation type="journal article" date="2019" name="Commun. Biol.">
        <title>The bagworm genome reveals a unique fibroin gene that provides high tensile strength.</title>
        <authorList>
            <person name="Kono N."/>
            <person name="Nakamura H."/>
            <person name="Ohtoshi R."/>
            <person name="Tomita M."/>
            <person name="Numata K."/>
            <person name="Arakawa K."/>
        </authorList>
    </citation>
    <scope>NUCLEOTIDE SEQUENCE [LARGE SCALE GENOMIC DNA]</scope>
</reference>
<evidence type="ECO:0000313" key="1">
    <source>
        <dbReference type="EMBL" id="GBP24805.1"/>
    </source>
</evidence>